<comment type="subcellular location">
    <subcellularLocation>
        <location evidence="1">Secreted</location>
    </subcellularLocation>
</comment>
<reference evidence="12 13" key="1">
    <citation type="submission" date="2018-01" db="EMBL/GenBank/DDBJ databases">
        <title>The whole genome sequencing and assembly of Paenibacillus chitinolyticus KCCM 41400 strain.</title>
        <authorList>
            <person name="Kim J.-Y."/>
            <person name="Park M.-K."/>
            <person name="Lee Y.-J."/>
            <person name="Yi H."/>
            <person name="Bahn Y.-S."/>
            <person name="Kim J.F."/>
            <person name="Lee D.-W."/>
        </authorList>
    </citation>
    <scope>NUCLEOTIDE SEQUENCE [LARGE SCALE GENOMIC DNA]</scope>
    <source>
        <strain evidence="12 13">KCCM 41400</strain>
    </source>
</reference>
<evidence type="ECO:0000259" key="10">
    <source>
        <dbReference type="Pfam" id="PF22148"/>
    </source>
</evidence>
<dbReference type="CDD" id="cd07484">
    <property type="entry name" value="Peptidases_S8_Thermitase_like"/>
    <property type="match status" value="1"/>
</dbReference>
<feature type="active site" description="Charge relay system" evidence="7">
    <location>
        <position position="197"/>
    </location>
</feature>
<dbReference type="PROSITE" id="PS00138">
    <property type="entry name" value="SUBTILASE_SER"/>
    <property type="match status" value="1"/>
</dbReference>
<dbReference type="GO" id="GO:0006508">
    <property type="term" value="P:proteolysis"/>
    <property type="evidence" value="ECO:0007669"/>
    <property type="project" value="UniProtKB-KW"/>
</dbReference>
<organism evidence="12 13">
    <name type="scientific">Paenibacillus chitinolyticus</name>
    <dbReference type="NCBI Taxonomy" id="79263"/>
    <lineage>
        <taxon>Bacteria</taxon>
        <taxon>Bacillati</taxon>
        <taxon>Bacillota</taxon>
        <taxon>Bacilli</taxon>
        <taxon>Bacillales</taxon>
        <taxon>Paenibacillaceae</taxon>
        <taxon>Paenibacillus</taxon>
    </lineage>
</organism>
<dbReference type="Proteomes" id="UP000288943">
    <property type="component" value="Chromosome"/>
</dbReference>
<evidence type="ECO:0000256" key="6">
    <source>
        <dbReference type="ARBA" id="ARBA00022825"/>
    </source>
</evidence>
<evidence type="ECO:0000313" key="14">
    <source>
        <dbReference type="Proteomes" id="UP001527202"/>
    </source>
</evidence>
<dbReference type="GO" id="GO:0005576">
    <property type="term" value="C:extracellular region"/>
    <property type="evidence" value="ECO:0007669"/>
    <property type="project" value="UniProtKB-SubCell"/>
</dbReference>
<dbReference type="AlphaFoldDB" id="A0A410WUX5"/>
<dbReference type="PANTHER" id="PTHR43806:SF11">
    <property type="entry name" value="CEREVISIN-RELATED"/>
    <property type="match status" value="1"/>
</dbReference>
<dbReference type="Pfam" id="PF22148">
    <property type="entry name" value="Fervidolysin_NPro-like"/>
    <property type="match status" value="1"/>
</dbReference>
<dbReference type="PRINTS" id="PR00723">
    <property type="entry name" value="SUBTILISIN"/>
</dbReference>
<evidence type="ECO:0000256" key="5">
    <source>
        <dbReference type="ARBA" id="ARBA00022801"/>
    </source>
</evidence>
<dbReference type="GeneID" id="95375291"/>
<dbReference type="KEGG" id="pchi:PC41400_10790"/>
<dbReference type="InterPro" id="IPR034084">
    <property type="entry name" value="Thermitase-like_dom"/>
</dbReference>
<evidence type="ECO:0000313" key="13">
    <source>
        <dbReference type="Proteomes" id="UP000288943"/>
    </source>
</evidence>
<dbReference type="InterPro" id="IPR015500">
    <property type="entry name" value="Peptidase_S8_subtilisin-rel"/>
</dbReference>
<feature type="domain" description="Fervidolysin-like N-terminal prodomain" evidence="10">
    <location>
        <begin position="24"/>
        <end position="97"/>
    </location>
</feature>
<protein>
    <submittedName>
        <fullName evidence="12">Peptidase S8</fullName>
    </submittedName>
    <submittedName>
        <fullName evidence="11">S8 family peptidase</fullName>
    </submittedName>
</protein>
<evidence type="ECO:0000256" key="4">
    <source>
        <dbReference type="ARBA" id="ARBA00022670"/>
    </source>
</evidence>
<evidence type="ECO:0000256" key="8">
    <source>
        <dbReference type="RuleBase" id="RU003355"/>
    </source>
</evidence>
<dbReference type="PANTHER" id="PTHR43806">
    <property type="entry name" value="PEPTIDASE S8"/>
    <property type="match status" value="1"/>
</dbReference>
<evidence type="ECO:0000256" key="3">
    <source>
        <dbReference type="ARBA" id="ARBA00022525"/>
    </source>
</evidence>
<evidence type="ECO:0000313" key="12">
    <source>
        <dbReference type="EMBL" id="QAV18121.1"/>
    </source>
</evidence>
<name>A0A410WUX5_9BACL</name>
<dbReference type="PROSITE" id="PS00137">
    <property type="entry name" value="SUBTILASE_HIS"/>
    <property type="match status" value="1"/>
</dbReference>
<accession>A0A410WUX5</accession>
<dbReference type="PROSITE" id="PS51892">
    <property type="entry name" value="SUBTILASE"/>
    <property type="match status" value="1"/>
</dbReference>
<sequence>MTTLISVLAFIAAAAVVYFIFRKKELPKEPHRPCQLIVKFKPETPEELIANLHKKYKCKVVEQCGTLGHQVLFTKRPLLKTIKHYEKHEVLEYAELNYMYQAFEPAPSGGKKPGKGQSSSDVHALAIPNDPYFGLYQYGPQKISAPSAWDVAQSASSVVIAVLDTGVELTHPDLVAHLVPGYDYVDNDPNPSDGNGHGTHVAGIAAAVTNNGIGIAGVAPLASIQPIRVLDNSGSGTVSNISNAIIYASFFGAKVINLSLGSPYSSTTLQYALDYAWGKGSVIVASAGNDGSTTPNYPAAYSTVISVASTDWADNISSFSNRGSWVQVAAPGTAILSTFPGSSYAYLSGTSMSAPHVSGVAALLAGQGRTNAQIRDAILFNADPIYGTGTYWVYGRVNADRAVRS</sequence>
<evidence type="ECO:0000259" key="9">
    <source>
        <dbReference type="Pfam" id="PF00082"/>
    </source>
</evidence>
<gene>
    <name evidence="11" type="ORF">M5X16_25685</name>
    <name evidence="12" type="ORF">PC41400_10790</name>
</gene>
<feature type="active site" description="Charge relay system" evidence="7">
    <location>
        <position position="164"/>
    </location>
</feature>
<evidence type="ECO:0000256" key="2">
    <source>
        <dbReference type="ARBA" id="ARBA00011073"/>
    </source>
</evidence>
<dbReference type="EMBL" id="JAMDMJ010000040">
    <property type="protein sequence ID" value="MCY9599155.1"/>
    <property type="molecule type" value="Genomic_DNA"/>
</dbReference>
<keyword evidence="14" id="KW-1185">Reference proteome</keyword>
<dbReference type="InterPro" id="IPR054399">
    <property type="entry name" value="Fervidolysin-like_N_prodom"/>
</dbReference>
<keyword evidence="5 7" id="KW-0378">Hydrolase</keyword>
<comment type="similarity">
    <text evidence="2 7 8">Belongs to the peptidase S8 family.</text>
</comment>
<keyword evidence="3" id="KW-0964">Secreted</keyword>
<evidence type="ECO:0000256" key="1">
    <source>
        <dbReference type="ARBA" id="ARBA00004613"/>
    </source>
</evidence>
<dbReference type="InterPro" id="IPR023828">
    <property type="entry name" value="Peptidase_S8_Ser-AS"/>
</dbReference>
<dbReference type="OrthoDB" id="9798386at2"/>
<dbReference type="InterPro" id="IPR000209">
    <property type="entry name" value="Peptidase_S8/S53_dom"/>
</dbReference>
<dbReference type="InterPro" id="IPR022398">
    <property type="entry name" value="Peptidase_S8_His-AS"/>
</dbReference>
<dbReference type="PROSITE" id="PS00136">
    <property type="entry name" value="SUBTILASE_ASP"/>
    <property type="match status" value="1"/>
</dbReference>
<dbReference type="Proteomes" id="UP001527202">
    <property type="component" value="Unassembled WGS sequence"/>
</dbReference>
<evidence type="ECO:0000313" key="11">
    <source>
        <dbReference type="EMBL" id="MCY9599155.1"/>
    </source>
</evidence>
<dbReference type="Pfam" id="PF00082">
    <property type="entry name" value="Peptidase_S8"/>
    <property type="match status" value="1"/>
</dbReference>
<keyword evidence="4 7" id="KW-0645">Protease</keyword>
<dbReference type="InterPro" id="IPR023827">
    <property type="entry name" value="Peptidase_S8_Asp-AS"/>
</dbReference>
<feature type="active site" description="Charge relay system" evidence="7">
    <location>
        <position position="351"/>
    </location>
</feature>
<proteinExistence type="inferred from homology"/>
<dbReference type="SUPFAM" id="SSF52743">
    <property type="entry name" value="Subtilisin-like"/>
    <property type="match status" value="1"/>
</dbReference>
<dbReference type="InterPro" id="IPR050131">
    <property type="entry name" value="Peptidase_S8_subtilisin-like"/>
</dbReference>
<reference evidence="11 14" key="2">
    <citation type="submission" date="2022-05" db="EMBL/GenBank/DDBJ databases">
        <title>Genome Sequencing of Bee-Associated Microbes.</title>
        <authorList>
            <person name="Dunlap C."/>
        </authorList>
    </citation>
    <scope>NUCLEOTIDE SEQUENCE [LARGE SCALE GENOMIC DNA]</scope>
    <source>
        <strain evidence="11 14">NRRL B-23120</strain>
    </source>
</reference>
<feature type="domain" description="Peptidase S8/S53" evidence="9">
    <location>
        <begin position="157"/>
        <end position="382"/>
    </location>
</feature>
<dbReference type="InterPro" id="IPR036852">
    <property type="entry name" value="Peptidase_S8/S53_dom_sf"/>
</dbReference>
<dbReference type="GO" id="GO:0004252">
    <property type="term" value="F:serine-type endopeptidase activity"/>
    <property type="evidence" value="ECO:0007669"/>
    <property type="project" value="UniProtKB-UniRule"/>
</dbReference>
<dbReference type="EMBL" id="CP026520">
    <property type="protein sequence ID" value="QAV18121.1"/>
    <property type="molecule type" value="Genomic_DNA"/>
</dbReference>
<dbReference type="Gene3D" id="3.40.50.200">
    <property type="entry name" value="Peptidase S8/S53 domain"/>
    <property type="match status" value="1"/>
</dbReference>
<evidence type="ECO:0000256" key="7">
    <source>
        <dbReference type="PROSITE-ProRule" id="PRU01240"/>
    </source>
</evidence>
<keyword evidence="6 7" id="KW-0720">Serine protease</keyword>
<dbReference type="RefSeq" id="WP_042228736.1">
    <property type="nucleotide sequence ID" value="NZ_CP026520.1"/>
</dbReference>